<organism evidence="3 4">
    <name type="scientific">Fusarium mangiferae</name>
    <name type="common">Mango malformation disease fungus</name>
    <dbReference type="NCBI Taxonomy" id="192010"/>
    <lineage>
        <taxon>Eukaryota</taxon>
        <taxon>Fungi</taxon>
        <taxon>Dikarya</taxon>
        <taxon>Ascomycota</taxon>
        <taxon>Pezizomycotina</taxon>
        <taxon>Sordariomycetes</taxon>
        <taxon>Hypocreomycetidae</taxon>
        <taxon>Hypocreales</taxon>
        <taxon>Nectriaceae</taxon>
        <taxon>Fusarium</taxon>
        <taxon>Fusarium fujikuroi species complex</taxon>
    </lineage>
</organism>
<feature type="compositionally biased region" description="Basic and acidic residues" evidence="2">
    <location>
        <begin position="596"/>
        <end position="612"/>
    </location>
</feature>
<feature type="region of interest" description="Disordered" evidence="2">
    <location>
        <begin position="267"/>
        <end position="330"/>
    </location>
</feature>
<sequence>MPSASHRITPVASRNIHPSVASSVETEVVPLREDLLLLLLDLSICFIVLSSPLSQPSCHAAPARSSWLRRPPATRLPPRPSADSPFSISQLRPSRTSCRMFCSQSELICCALVSRHFHELASAQLYRSFNILFPDDDDVRFESPIDGLAGGLDTFTTSEYNYAKHLRELSMDTVSTGVKAEHAYKPYLYSASCGKFLNTLLYLTLRKAKSLESFRWNIRVELSRPVFRELHKIKTLTKFHIRLQAGDTYYITPPPLPLSIDALPPASTHWPDIPPPPPGPPPGVFSAPLAGAMTSLPVITSPPPLLPSSKQSSKAKGSKRDSVTQEPPTLSGFKKLKSLSVLDIDNLELVTELKTCVRNSSATLTELQLSLSDSLGLQARRPPPDSDPDDSDVDDEFQVVPVSQNTSFDASGPAKTFRSQEERKLQEGILGRIFDVEPFITKKPALIQSPREVATSQEDDPEAGTNDNSEDPREEFVSSIRSVSTRLMSHINGTRDFSAAQQDILDVIEKAARKYVDSCELPSQSNNEPSGSSSATPKDDEEQQSDESDGSKPTTTESSLNPLSKNNDSNNDTLPDDIEIEHLNTIDELEVDSDEQQTKDIGEKEVGVKESETPEAVADPSGLPSKTLDANSDSSTTPGLNKAHTNLDTQRVNYESLLSNLQQLQDENDAFIQKIKAIRVQGTVAELEQFKDSVTQLRELSQEAEHIRGAIKTTHLEIKHIEDQVFGQAQNNDGEKSRRSIDEYLRDTRGIALEILSIHLIPVKASVLSRAIDLKCIKNLTLLNVGNQGPIWTLLSKENKVSPLALRSVFTDNVSTAFLNCMSQLEELHDLFLLERSAKYKPESFAPRTTVTIDQIRRLVLKKHMHSLKRLMIKDESNSSTWDANQKAMILICNRGVQLEELALSMNIHAVHAFMQYFAGLVNLRAINILRFRNNDTCIWVMREILNFIVDNLSHHPELKLEWIAMEDDRLDRVIRPTDAIEEGEKRRGKGKEKATVHPHHNSGNLPVLPSWGSDSESEEDDDDASNCGKRLRLKTVGVLQFYEVWGVKIFDKEIRSGRL</sequence>
<accession>A0A1L7TFH8</accession>
<name>A0A1L7TFH8_FUSMA</name>
<feature type="compositionally biased region" description="Low complexity" evidence="2">
    <location>
        <begin position="522"/>
        <end position="534"/>
    </location>
</feature>
<dbReference type="VEuPathDB" id="FungiDB:FMAN_02931"/>
<feature type="compositionally biased region" description="Acidic residues" evidence="2">
    <location>
        <begin position="539"/>
        <end position="548"/>
    </location>
</feature>
<evidence type="ECO:0000313" key="3">
    <source>
        <dbReference type="EMBL" id="CVK93546.1"/>
    </source>
</evidence>
<dbReference type="GeneID" id="65082202"/>
<feature type="compositionally biased region" description="Pro residues" evidence="2">
    <location>
        <begin position="272"/>
        <end position="283"/>
    </location>
</feature>
<protein>
    <recommendedName>
        <fullName evidence="5">F-box domain-containing protein</fullName>
    </recommendedName>
</protein>
<evidence type="ECO:0008006" key="5">
    <source>
        <dbReference type="Google" id="ProtNLM"/>
    </source>
</evidence>
<keyword evidence="1" id="KW-0175">Coiled coil</keyword>
<feature type="compositionally biased region" description="Basic residues" evidence="2">
    <location>
        <begin position="987"/>
        <end position="1001"/>
    </location>
</feature>
<feature type="region of interest" description="Disordered" evidence="2">
    <location>
        <begin position="69"/>
        <end position="88"/>
    </location>
</feature>
<dbReference type="RefSeq" id="XP_041682223.1">
    <property type="nucleotide sequence ID" value="XM_041831684.1"/>
</dbReference>
<gene>
    <name evidence="3" type="ORF">FMAN_02931</name>
</gene>
<feature type="region of interest" description="Disordered" evidence="2">
    <location>
        <begin position="518"/>
        <end position="646"/>
    </location>
</feature>
<feature type="compositionally biased region" description="Acidic residues" evidence="2">
    <location>
        <begin position="457"/>
        <end position="469"/>
    </location>
</feature>
<evidence type="ECO:0000313" key="4">
    <source>
        <dbReference type="Proteomes" id="UP000184255"/>
    </source>
</evidence>
<feature type="compositionally biased region" description="Polar residues" evidence="2">
    <location>
        <begin position="628"/>
        <end position="646"/>
    </location>
</feature>
<feature type="compositionally biased region" description="Acidic residues" evidence="2">
    <location>
        <begin position="1016"/>
        <end position="1025"/>
    </location>
</feature>
<feature type="region of interest" description="Disordered" evidence="2">
    <location>
        <begin position="445"/>
        <end position="481"/>
    </location>
</feature>
<proteinExistence type="predicted"/>
<evidence type="ECO:0000256" key="2">
    <source>
        <dbReference type="SAM" id="MobiDB-lite"/>
    </source>
</evidence>
<dbReference type="EMBL" id="FCQH01000006">
    <property type="protein sequence ID" value="CVK93546.1"/>
    <property type="molecule type" value="Genomic_DNA"/>
</dbReference>
<comment type="caution">
    <text evidence="3">The sequence shown here is derived from an EMBL/GenBank/DDBJ whole genome shotgun (WGS) entry which is preliminary data.</text>
</comment>
<feature type="region of interest" description="Disordered" evidence="2">
    <location>
        <begin position="982"/>
        <end position="1027"/>
    </location>
</feature>
<evidence type="ECO:0000256" key="1">
    <source>
        <dbReference type="SAM" id="Coils"/>
    </source>
</evidence>
<feature type="compositionally biased region" description="Polar residues" evidence="2">
    <location>
        <begin position="551"/>
        <end position="573"/>
    </location>
</feature>
<feature type="coiled-coil region" evidence="1">
    <location>
        <begin position="647"/>
        <end position="681"/>
    </location>
</feature>
<keyword evidence="4" id="KW-1185">Reference proteome</keyword>
<reference evidence="4" key="1">
    <citation type="journal article" date="2016" name="Genome Biol. Evol.">
        <title>Comparative 'omics' of the Fusarium fujikuroi species complex highlights differences in genetic potential and metabolite synthesis.</title>
        <authorList>
            <person name="Niehaus E.-M."/>
            <person name="Muensterkoetter M."/>
            <person name="Proctor R.H."/>
            <person name="Brown D.W."/>
            <person name="Sharon A."/>
            <person name="Idan Y."/>
            <person name="Oren-Young L."/>
            <person name="Sieber C.M."/>
            <person name="Novak O."/>
            <person name="Pencik A."/>
            <person name="Tarkowska D."/>
            <person name="Hromadova K."/>
            <person name="Freeman S."/>
            <person name="Maymon M."/>
            <person name="Elazar M."/>
            <person name="Youssef S.A."/>
            <person name="El-Shabrawy E.S.M."/>
            <person name="Shalaby A.B.A."/>
            <person name="Houterman P."/>
            <person name="Brock N.L."/>
            <person name="Burkhardt I."/>
            <person name="Tsavkelova E.A."/>
            <person name="Dickschat J.S."/>
            <person name="Galuszka P."/>
            <person name="Gueldener U."/>
            <person name="Tudzynski B."/>
        </authorList>
    </citation>
    <scope>NUCLEOTIDE SEQUENCE [LARGE SCALE GENOMIC DNA]</scope>
    <source>
        <strain evidence="4">MRC7560</strain>
    </source>
</reference>
<feature type="region of interest" description="Disordered" evidence="2">
    <location>
        <begin position="375"/>
        <end position="395"/>
    </location>
</feature>
<feature type="compositionally biased region" description="Acidic residues" evidence="2">
    <location>
        <begin position="386"/>
        <end position="395"/>
    </location>
</feature>
<dbReference type="Proteomes" id="UP000184255">
    <property type="component" value="Unassembled WGS sequence"/>
</dbReference>
<dbReference type="AlphaFoldDB" id="A0A1L7TFH8"/>